<name>A0ACC7RH50_9VIBR</name>
<protein>
    <submittedName>
        <fullName evidence="1">Uncharacterized protein</fullName>
    </submittedName>
</protein>
<reference evidence="1" key="1">
    <citation type="submission" date="2024-11" db="EMBL/GenBank/DDBJ databases">
        <title>Identification of new Vibrio campbellii strains harboring the pVA1 plasmid isolated from Penaeus vannamei postlarvae affected by outbreaks of acute hepatopancreatic necrosis disease (AHPND) in Mexico.</title>
        <authorList>
            <person name="Gomez-Gil B."/>
            <person name="Enciso-Ibarra J."/>
        </authorList>
    </citation>
    <scope>NUCLEOTIDE SEQUENCE</scope>
    <source>
        <strain evidence="1">M270204</strain>
    </source>
</reference>
<proteinExistence type="predicted"/>
<gene>
    <name evidence="1" type="ORF">REH74_022780</name>
</gene>
<sequence>MESLIINFQSIEASNSQKKDLEEMLSELLGDEGVTLSSSNSFNGVEDVVLILSIGGGVIFTELAKIIVAWIKKDDNKKVKYKNIEISGYSSDEVLKFIKEIDGEE</sequence>
<dbReference type="Proteomes" id="UP001354073">
    <property type="component" value="Unassembled WGS sequence"/>
</dbReference>
<organism evidence="1 2">
    <name type="scientific">Vibrio campbellii</name>
    <dbReference type="NCBI Taxonomy" id="680"/>
    <lineage>
        <taxon>Bacteria</taxon>
        <taxon>Pseudomonadati</taxon>
        <taxon>Pseudomonadota</taxon>
        <taxon>Gammaproteobacteria</taxon>
        <taxon>Vibrionales</taxon>
        <taxon>Vibrionaceae</taxon>
        <taxon>Vibrio</taxon>
    </lineage>
</organism>
<dbReference type="EMBL" id="JAVHXJ020000174">
    <property type="protein sequence ID" value="MGI1900353.1"/>
    <property type="molecule type" value="Genomic_DNA"/>
</dbReference>
<evidence type="ECO:0000313" key="1">
    <source>
        <dbReference type="EMBL" id="MGI1900353.1"/>
    </source>
</evidence>
<evidence type="ECO:0000313" key="2">
    <source>
        <dbReference type="Proteomes" id="UP001354073"/>
    </source>
</evidence>
<accession>A0ACC7RH50</accession>
<comment type="caution">
    <text evidence="1">The sequence shown here is derived from an EMBL/GenBank/DDBJ whole genome shotgun (WGS) entry which is preliminary data.</text>
</comment>